<dbReference type="AlphaFoldDB" id="A0A4P8IE23"/>
<keyword evidence="3" id="KW-0472">Membrane</keyword>
<sequence length="742" mass="79897">MDITAIGSTCRGLYSGVEEMGFANFTIRGGNIEAQGGEHSCGIGAACVSQIQSDGKGYAKNIRISGGNIKATGTNHGSGIGGGYGTKVEGLYITGGKVEAVGGPSAPGIGASYNDGASKQTMELIDFKISGGDTIVIAVGDAATNMPGIGSAGGPSYVTDAVVVPDFGYQGYIQDGTSLTNYSFVEGTPFKEKKELNVSRFYTKVYFGPFRDANGIEDSTKEQIGANHVISQTGGEAFTEEQLKGLAMVTGKQENGSDFPYDDLTYVDKEQLEAVNKAKTAGKTGEFPVTFTTPSGTTATITVFLKDKGTDAAEIHPEQMEPTIAADDHVTDSGGDAWTDEDVQKLCDVKGKNEQGVTYDQKNLTPDADQLAVINEKKTASIGGKFDLTFTSPSGKKATVQVTLKAYDETTEENGEIIKGRNIISQTGGAAFTDEQLKEFSGVVAWDDTAAPIVRADLVLTDRAQIEEINQAKTAGKIGDYPLTIATPKGTQITIHVYLRDQGSSHEEGEEASSIGANGFTKPTGGKLFTEDEIKELCKAMGKDPYGNNEVPSADAEQMKKINDAKDNYRTGEFPLTFTLKDGTKTVVTITLTGVHKVSFDSDGGDYQPEDQMVNGGEKASEPREPKRNGYTFEGWYYIDENGKEIKWDFQTPVNDSMRLRAKWSREPEPTSTKEKPTTDKKPKPKKKSSPQKWNYREITEKKRRRVAKTGDDSRMLWILLCLTGGVGTAAGLFIRKRKLKS</sequence>
<evidence type="ECO:0000256" key="1">
    <source>
        <dbReference type="ARBA" id="ARBA00004196"/>
    </source>
</evidence>
<keyword evidence="3" id="KW-0812">Transmembrane</keyword>
<dbReference type="Proteomes" id="UP000298653">
    <property type="component" value="Chromosome"/>
</dbReference>
<keyword evidence="3" id="KW-1133">Transmembrane helix</keyword>
<accession>A0A4P8IE23</accession>
<feature type="region of interest" description="Disordered" evidence="2">
    <location>
        <begin position="659"/>
        <end position="707"/>
    </location>
</feature>
<evidence type="ECO:0000313" key="5">
    <source>
        <dbReference type="Proteomes" id="UP000298653"/>
    </source>
</evidence>
<feature type="compositionally biased region" description="Basic and acidic residues" evidence="2">
    <location>
        <begin position="664"/>
        <end position="682"/>
    </location>
</feature>
<dbReference type="EMBL" id="CP040058">
    <property type="protein sequence ID" value="QCP34033.1"/>
    <property type="molecule type" value="Genomic_DNA"/>
</dbReference>
<dbReference type="GO" id="GO:0030313">
    <property type="term" value="C:cell envelope"/>
    <property type="evidence" value="ECO:0007669"/>
    <property type="project" value="UniProtKB-SubCell"/>
</dbReference>
<feature type="region of interest" description="Disordered" evidence="2">
    <location>
        <begin position="602"/>
        <end position="627"/>
    </location>
</feature>
<evidence type="ECO:0000256" key="3">
    <source>
        <dbReference type="SAM" id="Phobius"/>
    </source>
</evidence>
<proteinExistence type="predicted"/>
<organism evidence="4 5">
    <name type="scientific">Anaerostipes rhamnosivorans</name>
    <dbReference type="NCBI Taxonomy" id="1229621"/>
    <lineage>
        <taxon>Bacteria</taxon>
        <taxon>Bacillati</taxon>
        <taxon>Bacillota</taxon>
        <taxon>Clostridia</taxon>
        <taxon>Lachnospirales</taxon>
        <taxon>Lachnospiraceae</taxon>
        <taxon>Anaerostipes</taxon>
    </lineage>
</organism>
<comment type="subcellular location">
    <subcellularLocation>
        <location evidence="1">Cell envelope</location>
    </subcellularLocation>
</comment>
<evidence type="ECO:0000313" key="4">
    <source>
        <dbReference type="EMBL" id="QCP34033.1"/>
    </source>
</evidence>
<reference evidence="4 5" key="1">
    <citation type="submission" date="2019-05" db="EMBL/GenBank/DDBJ databases">
        <title>Complete genome sequencing of Anaerostipes rhamnosivorans.</title>
        <authorList>
            <person name="Bui T.P.N."/>
            <person name="de Vos W.M."/>
        </authorList>
    </citation>
    <scope>NUCLEOTIDE SEQUENCE [LARGE SCALE GENOMIC DNA]</scope>
    <source>
        <strain evidence="4 5">1y2</strain>
    </source>
</reference>
<dbReference type="InterPro" id="IPR042229">
    <property type="entry name" value="Listeria/Bacterioides_rpt_sf"/>
</dbReference>
<name>A0A4P8IE23_9FIRM</name>
<gene>
    <name evidence="4" type="ORF">AR1Y2_0579</name>
</gene>
<dbReference type="InterPro" id="IPR013378">
    <property type="entry name" value="InlB-like_B-rpt"/>
</dbReference>
<evidence type="ECO:0000256" key="2">
    <source>
        <dbReference type="SAM" id="MobiDB-lite"/>
    </source>
</evidence>
<keyword evidence="5" id="KW-1185">Reference proteome</keyword>
<dbReference type="Gene3D" id="2.60.40.4270">
    <property type="entry name" value="Listeria-Bacteroides repeat domain"/>
    <property type="match status" value="1"/>
</dbReference>
<dbReference type="Pfam" id="PF09479">
    <property type="entry name" value="Flg_new"/>
    <property type="match status" value="1"/>
</dbReference>
<dbReference type="NCBIfam" id="TIGR02543">
    <property type="entry name" value="List_Bact_rpt"/>
    <property type="match status" value="1"/>
</dbReference>
<dbReference type="KEGG" id="arf:AR1Y2_0579"/>
<protein>
    <submittedName>
        <fullName evidence="4">Fibronectin type III domain protein</fullName>
    </submittedName>
</protein>
<dbReference type="Pfam" id="PF18889">
    <property type="entry name" value="Beta_helix_3"/>
    <property type="match status" value="3"/>
</dbReference>
<feature type="transmembrane region" description="Helical" evidence="3">
    <location>
        <begin position="716"/>
        <end position="735"/>
    </location>
</feature>